<dbReference type="EMBL" id="CP009287">
    <property type="protein sequence ID" value="AIQ69254.1"/>
    <property type="molecule type" value="Genomic_DNA"/>
</dbReference>
<comment type="function">
    <text evidence="6">Quinone reductase that provides resistance to thiol-specific stress caused by electrophilic quinones.</text>
</comment>
<dbReference type="InterPro" id="IPR023048">
    <property type="entry name" value="NADH:quinone_OxRdtase_FMN_depd"/>
</dbReference>
<comment type="function">
    <text evidence="6">Also exhibits azoreductase activity. Catalyzes the reductive cleavage of the azo bond in aromatic azo compounds to the corresponding amines.</text>
</comment>
<comment type="similarity">
    <text evidence="6">Belongs to the azoreductase type 1 family.</text>
</comment>
<evidence type="ECO:0000256" key="4">
    <source>
        <dbReference type="ARBA" id="ARBA00023027"/>
    </source>
</evidence>
<dbReference type="InterPro" id="IPR003680">
    <property type="entry name" value="Flavodoxin_fold"/>
</dbReference>
<dbReference type="GO" id="GO:0010181">
    <property type="term" value="F:FMN binding"/>
    <property type="evidence" value="ECO:0007669"/>
    <property type="project" value="UniProtKB-UniRule"/>
</dbReference>
<dbReference type="OrthoDB" id="9805013at2"/>
<evidence type="ECO:0000259" key="7">
    <source>
        <dbReference type="Pfam" id="PF02525"/>
    </source>
</evidence>
<comment type="catalytic activity">
    <reaction evidence="5">
        <text>N,N-dimethyl-1,4-phenylenediamine + anthranilate + 2 NAD(+) = 2-(4-dimethylaminophenyl)diazenylbenzoate + 2 NADH + 2 H(+)</text>
        <dbReference type="Rhea" id="RHEA:55872"/>
        <dbReference type="ChEBI" id="CHEBI:15378"/>
        <dbReference type="ChEBI" id="CHEBI:15783"/>
        <dbReference type="ChEBI" id="CHEBI:16567"/>
        <dbReference type="ChEBI" id="CHEBI:57540"/>
        <dbReference type="ChEBI" id="CHEBI:57945"/>
        <dbReference type="ChEBI" id="CHEBI:71579"/>
        <dbReference type="EC" id="1.7.1.17"/>
    </reaction>
    <physiologicalReaction direction="right-to-left" evidence="5">
        <dbReference type="Rhea" id="RHEA:55874"/>
    </physiologicalReaction>
</comment>
<evidence type="ECO:0000256" key="5">
    <source>
        <dbReference type="ARBA" id="ARBA00048542"/>
    </source>
</evidence>
<dbReference type="Proteomes" id="UP000029500">
    <property type="component" value="Chromosome"/>
</dbReference>
<comment type="catalytic activity">
    <reaction evidence="6">
        <text>2 a quinone + NADH + H(+) = 2 a 1,4-benzosemiquinone + NAD(+)</text>
        <dbReference type="Rhea" id="RHEA:65952"/>
        <dbReference type="ChEBI" id="CHEBI:15378"/>
        <dbReference type="ChEBI" id="CHEBI:57540"/>
        <dbReference type="ChEBI" id="CHEBI:57945"/>
        <dbReference type="ChEBI" id="CHEBI:132124"/>
        <dbReference type="ChEBI" id="CHEBI:134225"/>
    </reaction>
</comment>
<dbReference type="GO" id="GO:0016652">
    <property type="term" value="F:oxidoreductase activity, acting on NAD(P)H as acceptor"/>
    <property type="evidence" value="ECO:0007669"/>
    <property type="project" value="UniProtKB-UniRule"/>
</dbReference>
<keyword evidence="4 6" id="KW-0520">NAD</keyword>
<dbReference type="SUPFAM" id="SSF52218">
    <property type="entry name" value="Flavoproteins"/>
    <property type="match status" value="1"/>
</dbReference>
<reference evidence="8 9" key="1">
    <citation type="submission" date="2014-08" db="EMBL/GenBank/DDBJ databases">
        <title>Comparative genomics of the Paenibacillus odorifer group.</title>
        <authorList>
            <person name="den Bakker H.C."/>
            <person name="Tsai Y.-C."/>
            <person name="Martin N."/>
            <person name="Korlach J."/>
            <person name="Wiedmann M."/>
        </authorList>
    </citation>
    <scope>NUCLEOTIDE SEQUENCE [LARGE SCALE GENOMIC DNA]</scope>
    <source>
        <strain evidence="8 9">DSM 15220</strain>
    </source>
</reference>
<dbReference type="Pfam" id="PF02525">
    <property type="entry name" value="Flavodoxin_2"/>
    <property type="match status" value="1"/>
</dbReference>
<dbReference type="NCBIfam" id="NF010075">
    <property type="entry name" value="PRK13556.1"/>
    <property type="match status" value="1"/>
</dbReference>
<evidence type="ECO:0000256" key="3">
    <source>
        <dbReference type="ARBA" id="ARBA00023002"/>
    </source>
</evidence>
<keyword evidence="1 6" id="KW-0285">Flavoprotein</keyword>
<dbReference type="GO" id="GO:0016655">
    <property type="term" value="F:oxidoreductase activity, acting on NAD(P)H, quinone or similar compound as acceptor"/>
    <property type="evidence" value="ECO:0007669"/>
    <property type="project" value="InterPro"/>
</dbReference>
<name>A0A089NJM0_9BACL</name>
<sequence length="208" mass="22614">MSNVLFVKANNRPADQAVSVQLYNAFLASYKETHPQDEITELDLFAEQLPYYDNTLITGIYKAAQGYEATPEEAAGAATVKKYVDQFLAADKVVFAFPLWNMTVPAVLHTYIDYLSQAGVTFKYTAEGPVGLITDKKAVILNARGGVYSEGPAASAEMAVNFVAGMLNFWGFKETTQVIIEGHNQNPQQSAEIIAKGLELAKTAAASF</sequence>
<protein>
    <recommendedName>
        <fullName evidence="6">FMN dependent NADH:quinone oxidoreductase</fullName>
        <ecNumber evidence="6">1.6.5.-</ecNumber>
    </recommendedName>
    <alternativeName>
        <fullName evidence="6">Azo-dye reductase</fullName>
    </alternativeName>
    <alternativeName>
        <fullName evidence="6">FMN-dependent NADH-azo compound oxidoreductase</fullName>
    </alternativeName>
    <alternativeName>
        <fullName evidence="6">FMN-dependent NADH-azoreductase</fullName>
        <ecNumber evidence="6">1.7.1.17</ecNumber>
    </alternativeName>
</protein>
<dbReference type="AlphaFoldDB" id="A0A089NJM0"/>
<keyword evidence="9" id="KW-1185">Reference proteome</keyword>
<organism evidence="8 9">
    <name type="scientific">Paenibacillus graminis</name>
    <dbReference type="NCBI Taxonomy" id="189425"/>
    <lineage>
        <taxon>Bacteria</taxon>
        <taxon>Bacillati</taxon>
        <taxon>Bacillota</taxon>
        <taxon>Bacilli</taxon>
        <taxon>Bacillales</taxon>
        <taxon>Paenibacillaceae</taxon>
        <taxon>Paenibacillus</taxon>
    </lineage>
</organism>
<gene>
    <name evidence="6" type="primary">azoR</name>
    <name evidence="8" type="ORF">PGRAT_17695</name>
</gene>
<evidence type="ECO:0000256" key="6">
    <source>
        <dbReference type="HAMAP-Rule" id="MF_01216"/>
    </source>
</evidence>
<evidence type="ECO:0000313" key="8">
    <source>
        <dbReference type="EMBL" id="AIQ69254.1"/>
    </source>
</evidence>
<dbReference type="HAMAP" id="MF_01216">
    <property type="entry name" value="Azoreductase_type1"/>
    <property type="match status" value="1"/>
</dbReference>
<dbReference type="PANTHER" id="PTHR43741">
    <property type="entry name" value="FMN-DEPENDENT NADH-AZOREDUCTASE 1"/>
    <property type="match status" value="1"/>
</dbReference>
<dbReference type="PANTHER" id="PTHR43741:SF4">
    <property type="entry name" value="FMN-DEPENDENT NADH:QUINONE OXIDOREDUCTASE"/>
    <property type="match status" value="1"/>
</dbReference>
<evidence type="ECO:0000313" key="9">
    <source>
        <dbReference type="Proteomes" id="UP000029500"/>
    </source>
</evidence>
<dbReference type="EC" id="1.6.5.-" evidence="6"/>
<comment type="cofactor">
    <cofactor evidence="6">
        <name>FMN</name>
        <dbReference type="ChEBI" id="CHEBI:58210"/>
    </cofactor>
    <text evidence="6">Binds 1 FMN per subunit.</text>
</comment>
<dbReference type="EC" id="1.7.1.17" evidence="6"/>
<accession>A0A089NJM0</accession>
<comment type="caution">
    <text evidence="6">Lacks conserved residue(s) required for the propagation of feature annotation.</text>
</comment>
<dbReference type="HOGENOM" id="CLU_088964_3_1_9"/>
<evidence type="ECO:0000256" key="2">
    <source>
        <dbReference type="ARBA" id="ARBA00022643"/>
    </source>
</evidence>
<dbReference type="Gene3D" id="3.40.50.360">
    <property type="match status" value="1"/>
</dbReference>
<dbReference type="GO" id="GO:0009055">
    <property type="term" value="F:electron transfer activity"/>
    <property type="evidence" value="ECO:0007669"/>
    <property type="project" value="UniProtKB-UniRule"/>
</dbReference>
<dbReference type="InterPro" id="IPR050104">
    <property type="entry name" value="FMN-dep_NADH:Q_OxRdtase_AzoR1"/>
</dbReference>
<keyword evidence="2 6" id="KW-0288">FMN</keyword>
<dbReference type="eggNOG" id="COG1182">
    <property type="taxonomic scope" value="Bacteria"/>
</dbReference>
<dbReference type="InterPro" id="IPR029039">
    <property type="entry name" value="Flavoprotein-like_sf"/>
</dbReference>
<feature type="domain" description="Flavodoxin-like fold" evidence="7">
    <location>
        <begin position="3"/>
        <end position="199"/>
    </location>
</feature>
<proteinExistence type="inferred from homology"/>
<dbReference type="KEGG" id="pgm:PGRAT_17695"/>
<dbReference type="RefSeq" id="WP_025704560.1">
    <property type="nucleotide sequence ID" value="NZ_CP009287.1"/>
</dbReference>
<keyword evidence="3 6" id="KW-0560">Oxidoreductase</keyword>
<comment type="subunit">
    <text evidence="6">Homodimer.</text>
</comment>
<evidence type="ECO:0000256" key="1">
    <source>
        <dbReference type="ARBA" id="ARBA00022630"/>
    </source>
</evidence>